<accession>A0AAD6YIB5</accession>
<evidence type="ECO:0000313" key="2">
    <source>
        <dbReference type="Proteomes" id="UP001219525"/>
    </source>
</evidence>
<keyword evidence="2" id="KW-1185">Reference proteome</keyword>
<dbReference type="EMBL" id="JARJCW010000016">
    <property type="protein sequence ID" value="KAJ7215803.1"/>
    <property type="molecule type" value="Genomic_DNA"/>
</dbReference>
<sequence>MEVVRGALRMPLKYIVARWFRSYIRAHKVNLNLTLIEIDGRCASVRRKRNGGGDAGRGKAEMMGSCGLSLNVVHGIGCNTKSYSGKSAAISFLPHCQFLGIRLVRRGEVGINIVEAEIGENVQYLNQEAYFSWPWSGSIRWVDWRLLDIGVIGDVTEI</sequence>
<organism evidence="1 2">
    <name type="scientific">Mycena pura</name>
    <dbReference type="NCBI Taxonomy" id="153505"/>
    <lineage>
        <taxon>Eukaryota</taxon>
        <taxon>Fungi</taxon>
        <taxon>Dikarya</taxon>
        <taxon>Basidiomycota</taxon>
        <taxon>Agaricomycotina</taxon>
        <taxon>Agaricomycetes</taxon>
        <taxon>Agaricomycetidae</taxon>
        <taxon>Agaricales</taxon>
        <taxon>Marasmiineae</taxon>
        <taxon>Mycenaceae</taxon>
        <taxon>Mycena</taxon>
    </lineage>
</organism>
<dbReference type="AlphaFoldDB" id="A0AAD6YIB5"/>
<gene>
    <name evidence="1" type="ORF">GGX14DRAFT_391486</name>
</gene>
<proteinExistence type="predicted"/>
<evidence type="ECO:0000313" key="1">
    <source>
        <dbReference type="EMBL" id="KAJ7215803.1"/>
    </source>
</evidence>
<reference evidence="1" key="1">
    <citation type="submission" date="2023-03" db="EMBL/GenBank/DDBJ databases">
        <title>Massive genome expansion in bonnet fungi (Mycena s.s.) driven by repeated elements and novel gene families across ecological guilds.</title>
        <authorList>
            <consortium name="Lawrence Berkeley National Laboratory"/>
            <person name="Harder C.B."/>
            <person name="Miyauchi S."/>
            <person name="Viragh M."/>
            <person name="Kuo A."/>
            <person name="Thoen E."/>
            <person name="Andreopoulos B."/>
            <person name="Lu D."/>
            <person name="Skrede I."/>
            <person name="Drula E."/>
            <person name="Henrissat B."/>
            <person name="Morin E."/>
            <person name="Kohler A."/>
            <person name="Barry K."/>
            <person name="LaButti K."/>
            <person name="Morin E."/>
            <person name="Salamov A."/>
            <person name="Lipzen A."/>
            <person name="Mereny Z."/>
            <person name="Hegedus B."/>
            <person name="Baldrian P."/>
            <person name="Stursova M."/>
            <person name="Weitz H."/>
            <person name="Taylor A."/>
            <person name="Grigoriev I.V."/>
            <person name="Nagy L.G."/>
            <person name="Martin F."/>
            <person name="Kauserud H."/>
        </authorList>
    </citation>
    <scope>NUCLEOTIDE SEQUENCE</scope>
    <source>
        <strain evidence="1">9144</strain>
    </source>
</reference>
<dbReference type="Proteomes" id="UP001219525">
    <property type="component" value="Unassembled WGS sequence"/>
</dbReference>
<protein>
    <submittedName>
        <fullName evidence="1">Uncharacterized protein</fullName>
    </submittedName>
</protein>
<comment type="caution">
    <text evidence="1">The sequence shown here is derived from an EMBL/GenBank/DDBJ whole genome shotgun (WGS) entry which is preliminary data.</text>
</comment>
<name>A0AAD6YIB5_9AGAR</name>